<dbReference type="WBParaSite" id="Hba_03072">
    <property type="protein sequence ID" value="Hba_03072"/>
    <property type="gene ID" value="Hba_03072"/>
</dbReference>
<protein>
    <submittedName>
        <fullName evidence="3">Transmembrane protein</fullName>
    </submittedName>
</protein>
<reference evidence="3" key="1">
    <citation type="submission" date="2016-11" db="UniProtKB">
        <authorList>
            <consortium name="WormBaseParasite"/>
        </authorList>
    </citation>
    <scope>IDENTIFICATION</scope>
</reference>
<keyword evidence="1" id="KW-0812">Transmembrane</keyword>
<organism evidence="2 3">
    <name type="scientific">Heterorhabditis bacteriophora</name>
    <name type="common">Entomopathogenic nematode worm</name>
    <dbReference type="NCBI Taxonomy" id="37862"/>
    <lineage>
        <taxon>Eukaryota</taxon>
        <taxon>Metazoa</taxon>
        <taxon>Ecdysozoa</taxon>
        <taxon>Nematoda</taxon>
        <taxon>Chromadorea</taxon>
        <taxon>Rhabditida</taxon>
        <taxon>Rhabditina</taxon>
        <taxon>Rhabditomorpha</taxon>
        <taxon>Strongyloidea</taxon>
        <taxon>Heterorhabditidae</taxon>
        <taxon>Heterorhabditis</taxon>
    </lineage>
</organism>
<keyword evidence="2" id="KW-1185">Reference proteome</keyword>
<dbReference type="AlphaFoldDB" id="A0A1I7WDP0"/>
<evidence type="ECO:0000256" key="1">
    <source>
        <dbReference type="SAM" id="Phobius"/>
    </source>
</evidence>
<evidence type="ECO:0000313" key="2">
    <source>
        <dbReference type="Proteomes" id="UP000095283"/>
    </source>
</evidence>
<feature type="transmembrane region" description="Helical" evidence="1">
    <location>
        <begin position="99"/>
        <end position="122"/>
    </location>
</feature>
<keyword evidence="1" id="KW-0472">Membrane</keyword>
<sequence>MAPKSKDLAKSQNIKGSVLVEPCSSASKEVLIVNLQCYLIQIVRLRHRKSKTEQKLMDGVIGPAVDRMNYEAEETRKFSDFDLDERILKISTALTNTSFGYSFLSLFLLGILMIFGCCKYKFLLCIYKHIYYRTILLSKIKESLPVQYQCIFTSATLTDDMTFLKKIFMTGPVVTLKFAILIAMFKLRLIIGKTIIFVNNTDRCYMLHSRHDKESGVSRGIDFHHVGNVVNFDFPTTTDSFLNIVIY</sequence>
<dbReference type="Proteomes" id="UP000095283">
    <property type="component" value="Unplaced"/>
</dbReference>
<proteinExistence type="predicted"/>
<feature type="transmembrane region" description="Helical" evidence="1">
    <location>
        <begin position="167"/>
        <end position="185"/>
    </location>
</feature>
<dbReference type="SUPFAM" id="SSF52540">
    <property type="entry name" value="P-loop containing nucleoside triphosphate hydrolases"/>
    <property type="match status" value="1"/>
</dbReference>
<evidence type="ECO:0000313" key="3">
    <source>
        <dbReference type="WBParaSite" id="Hba_03072"/>
    </source>
</evidence>
<name>A0A1I7WDP0_HETBA</name>
<accession>A0A1I7WDP0</accession>
<keyword evidence="1" id="KW-1133">Transmembrane helix</keyword>
<dbReference type="InterPro" id="IPR027417">
    <property type="entry name" value="P-loop_NTPase"/>
</dbReference>